<evidence type="ECO:0000313" key="13">
    <source>
        <dbReference type="EMBL" id="MDE1204588.1"/>
    </source>
</evidence>
<dbReference type="Proteomes" id="UP000234849">
    <property type="component" value="Unassembled WGS sequence"/>
</dbReference>
<evidence type="ECO:0000256" key="10">
    <source>
        <dbReference type="SAM" id="Coils"/>
    </source>
</evidence>
<dbReference type="GO" id="GO:0006310">
    <property type="term" value="P:DNA recombination"/>
    <property type="evidence" value="ECO:0007669"/>
    <property type="project" value="InterPro"/>
</dbReference>
<feature type="domain" description="RecF/RecN/SMC N-terminal" evidence="11">
    <location>
        <begin position="2"/>
        <end position="513"/>
    </location>
</feature>
<dbReference type="InterPro" id="IPR004604">
    <property type="entry name" value="DNA_recomb/repair_RecN"/>
</dbReference>
<dbReference type="EMBL" id="QRTJ01000021">
    <property type="protein sequence ID" value="RGQ66040.1"/>
    <property type="molecule type" value="Genomic_DNA"/>
</dbReference>
<dbReference type="PANTHER" id="PTHR11059">
    <property type="entry name" value="DNA REPAIR PROTEIN RECN"/>
    <property type="match status" value="1"/>
</dbReference>
<dbReference type="GO" id="GO:0009432">
    <property type="term" value="P:SOS response"/>
    <property type="evidence" value="ECO:0007669"/>
    <property type="project" value="TreeGrafter"/>
</dbReference>
<evidence type="ECO:0000313" key="21">
    <source>
        <dbReference type="Proteomes" id="UP000285697"/>
    </source>
</evidence>
<evidence type="ECO:0000313" key="22">
    <source>
        <dbReference type="Proteomes" id="UP000286137"/>
    </source>
</evidence>
<dbReference type="Gene3D" id="3.40.50.300">
    <property type="entry name" value="P-loop containing nucleotide triphosphate hydrolases"/>
    <property type="match status" value="2"/>
</dbReference>
<dbReference type="NCBIfam" id="TIGR00634">
    <property type="entry name" value="recN"/>
    <property type="match status" value="1"/>
</dbReference>
<accession>A0A2N5NF22</accession>
<evidence type="ECO:0000313" key="18">
    <source>
        <dbReference type="EMBL" id="RHJ09431.1"/>
    </source>
</evidence>
<evidence type="ECO:0000256" key="8">
    <source>
        <dbReference type="ARBA" id="ARBA00033408"/>
    </source>
</evidence>
<evidence type="ECO:0000313" key="20">
    <source>
        <dbReference type="Proteomes" id="UP000283992"/>
    </source>
</evidence>
<keyword evidence="6" id="KW-0067">ATP-binding</keyword>
<dbReference type="EMBL" id="JAQMLR010000018">
    <property type="protein sequence ID" value="MDB8739955.1"/>
    <property type="molecule type" value="Genomic_DNA"/>
</dbReference>
<dbReference type="EMBL" id="JAAIRV010000028">
    <property type="protein sequence ID" value="NSI59273.1"/>
    <property type="molecule type" value="Genomic_DNA"/>
</dbReference>
<dbReference type="EMBL" id="JAPZEG010000018">
    <property type="protein sequence ID" value="MDE1204588.1"/>
    <property type="molecule type" value="Genomic_DNA"/>
</dbReference>
<dbReference type="Proteomes" id="UP000285697">
    <property type="component" value="Unassembled WGS sequence"/>
</dbReference>
<dbReference type="GO" id="GO:0006281">
    <property type="term" value="P:DNA repair"/>
    <property type="evidence" value="ECO:0007669"/>
    <property type="project" value="UniProtKB-KW"/>
</dbReference>
<proteinExistence type="inferred from homology"/>
<evidence type="ECO:0000256" key="5">
    <source>
        <dbReference type="ARBA" id="ARBA00022763"/>
    </source>
</evidence>
<feature type="coiled-coil region" evidence="10">
    <location>
        <begin position="337"/>
        <end position="371"/>
    </location>
</feature>
<dbReference type="GO" id="GO:0043590">
    <property type="term" value="C:bacterial nucleoid"/>
    <property type="evidence" value="ECO:0007669"/>
    <property type="project" value="TreeGrafter"/>
</dbReference>
<evidence type="ECO:0000313" key="19">
    <source>
        <dbReference type="Proteomes" id="UP000234849"/>
    </source>
</evidence>
<reference evidence="14" key="3">
    <citation type="journal article" date="2020" name="Cell Host Microbe">
        <title>Functional and Genomic Variation between Human-Derived Isolates of Lachnospiraceae Reveals Inter- and Intra-Species Diversity.</title>
        <authorList>
            <person name="Sorbara M.T."/>
            <person name="Littmann E.R."/>
            <person name="Fontana E."/>
            <person name="Moody T.U."/>
            <person name="Kohout C.E."/>
            <person name="Gjonbalaj M."/>
            <person name="Eaton V."/>
            <person name="Seok R."/>
            <person name="Leiner I.M."/>
            <person name="Pamer E.G."/>
        </authorList>
    </citation>
    <scope>NUCLEOTIDE SEQUENCE</scope>
    <source>
        <strain evidence="14">MSK.15.32</strain>
    </source>
</reference>
<dbReference type="Pfam" id="PF02463">
    <property type="entry name" value="SMC_N"/>
    <property type="match status" value="1"/>
</dbReference>
<evidence type="ECO:0000256" key="2">
    <source>
        <dbReference type="ARBA" id="ARBA00009441"/>
    </source>
</evidence>
<comment type="function">
    <text evidence="1 9">May be involved in recombinational repair of damaged DNA.</text>
</comment>
<evidence type="ECO:0000256" key="1">
    <source>
        <dbReference type="ARBA" id="ARBA00003618"/>
    </source>
</evidence>
<dbReference type="FunFam" id="3.40.50.300:FF:000356">
    <property type="entry name" value="DNA repair protein RecN"/>
    <property type="match status" value="1"/>
</dbReference>
<dbReference type="AlphaFoldDB" id="A0A2N5NF22"/>
<comment type="caution">
    <text evidence="15">The sequence shown here is derived from an EMBL/GenBank/DDBJ whole genome shotgun (WGS) entry which is preliminary data.</text>
</comment>
<evidence type="ECO:0000256" key="6">
    <source>
        <dbReference type="ARBA" id="ARBA00022840"/>
    </source>
</evidence>
<evidence type="ECO:0000313" key="12">
    <source>
        <dbReference type="EMBL" id="MDB8739955.1"/>
    </source>
</evidence>
<dbReference type="Proteomes" id="UP001149331">
    <property type="component" value="Unassembled WGS sequence"/>
</dbReference>
<reference evidence="15 19" key="1">
    <citation type="journal article" date="2017" name="Genome Med.">
        <title>A novel Ruminococcus gnavus clade enriched in inflammatory bowel disease patients.</title>
        <authorList>
            <person name="Hall A.B."/>
            <person name="Yassour M."/>
            <person name="Sauk J."/>
            <person name="Garner A."/>
            <person name="Jiang X."/>
            <person name="Arthur T."/>
            <person name="Lagoudas G.K."/>
            <person name="Vatanen T."/>
            <person name="Fornelos N."/>
            <person name="Wilson R."/>
            <person name="Bertha M."/>
            <person name="Cohen M."/>
            <person name="Garber J."/>
            <person name="Khalili H."/>
            <person name="Gevers D."/>
            <person name="Ananthakrishnan A.N."/>
            <person name="Kugathasan S."/>
            <person name="Lander E.S."/>
            <person name="Blainey P."/>
            <person name="Vlamakis H."/>
            <person name="Xavier R.J."/>
            <person name="Huttenhower C."/>
        </authorList>
    </citation>
    <scope>NUCLEOTIDE SEQUENCE [LARGE SCALE GENOMIC DNA]</scope>
    <source>
        <strain evidence="15 19">RJX1118</strain>
    </source>
</reference>
<evidence type="ECO:0000313" key="14">
    <source>
        <dbReference type="EMBL" id="NSI59273.1"/>
    </source>
</evidence>
<keyword evidence="7 9" id="KW-0234">DNA repair</keyword>
<name>A0A2N5NF22_MEDGN</name>
<keyword evidence="5 9" id="KW-0227">DNA damage</keyword>
<evidence type="ECO:0000256" key="3">
    <source>
        <dbReference type="ARBA" id="ARBA00021315"/>
    </source>
</evidence>
<evidence type="ECO:0000259" key="11">
    <source>
        <dbReference type="Pfam" id="PF02463"/>
    </source>
</evidence>
<sequence length="557" mass="63142">MLQNLHVKNLALIDEVEVDFGPGLNILTGETGAGKSIILGSVNLALGGRYNADMLRKGARFGLVELMFSIENQELIRQLEEMDIFPEDGMLILSRKLMEGRSVSKINGETVTMGVLRDVASLLIDIHEQHEHQRLLNKRNHLTFLDVYAKEQVEKPKQKMALAYRAYQEYSRRLEASGMEEKERRKEIDLTEYELHEIESAHLRMGEDEDLESLYQRMTQSKDLTSAVAQTYQYTSEDDRNNASDLLSRAIRSLQEVEHFDEKGTALYGQLVEIDSLLNDFNRELSEYAKSFEFSEEEFYETENRLNEINRLKAKYGNTVNEILEYAEEKRQRLNELEHYETYIENLRSQTEAAQKEMQSCAEKLSKIRKKAAISFTKEIKAGLEDLNFLDVQLEMRFLQEAKMSALGMDDAEFFISVNPGEPPKPLGTTVSGGELSRILLAIKTVLADKEDTPTLIFDEIDSGISGITAGKVAEKLHIIGQKRQVICITHLPQIAAAADAHYLIQKQTDQTTTKTGIFPLDEDASVGELARLLGGAQVTKNILDSAKEMKEMAKRV</sequence>
<dbReference type="GO" id="GO:0005524">
    <property type="term" value="F:ATP binding"/>
    <property type="evidence" value="ECO:0007669"/>
    <property type="project" value="UniProtKB-KW"/>
</dbReference>
<dbReference type="EMBL" id="QRIA01000019">
    <property type="protein sequence ID" value="RHG16654.1"/>
    <property type="molecule type" value="Genomic_DNA"/>
</dbReference>
<dbReference type="InterPro" id="IPR003395">
    <property type="entry name" value="RecF/RecN/SMC_N"/>
</dbReference>
<evidence type="ECO:0000313" key="16">
    <source>
        <dbReference type="EMBL" id="RGQ66040.1"/>
    </source>
</evidence>
<evidence type="ECO:0000256" key="7">
    <source>
        <dbReference type="ARBA" id="ARBA00023204"/>
    </source>
</evidence>
<dbReference type="SUPFAM" id="SSF52540">
    <property type="entry name" value="P-loop containing nucleoside triphosphate hydrolases"/>
    <property type="match status" value="1"/>
</dbReference>
<dbReference type="RefSeq" id="WP_023924283.1">
    <property type="nucleotide sequence ID" value="NZ_CABHNE010000061.1"/>
</dbReference>
<dbReference type="Proteomes" id="UP001296580">
    <property type="component" value="Unassembled WGS sequence"/>
</dbReference>
<dbReference type="InterPro" id="IPR027417">
    <property type="entry name" value="P-loop_NTPase"/>
</dbReference>
<gene>
    <name evidence="15" type="primary">recN</name>
    <name evidence="15" type="ORF">CDL18_13425</name>
    <name evidence="18" type="ORF">DW142_12585</name>
    <name evidence="17" type="ORF">DW270_12585</name>
    <name evidence="16" type="ORF">DWY88_10805</name>
    <name evidence="14" type="ORF">G4993_12815</name>
    <name evidence="13" type="ORF">O4N78_13620</name>
    <name evidence="12" type="ORF">PNU63_14435</name>
</gene>
<protein>
    <recommendedName>
        <fullName evidence="3 9">DNA repair protein RecN</fullName>
    </recommendedName>
    <alternativeName>
        <fullName evidence="8 9">Recombination protein N</fullName>
    </alternativeName>
</protein>
<keyword evidence="4" id="KW-0547">Nucleotide-binding</keyword>
<comment type="similarity">
    <text evidence="2 9">Belongs to the RecN family.</text>
</comment>
<reference evidence="14" key="4">
    <citation type="submission" date="2020-02" db="EMBL/GenBank/DDBJ databases">
        <authorList>
            <person name="Littmann E."/>
            <person name="Sorbara M."/>
        </authorList>
    </citation>
    <scope>NUCLEOTIDE SEQUENCE</scope>
    <source>
        <strain evidence="14">MSK.15.32</strain>
    </source>
</reference>
<evidence type="ECO:0000256" key="9">
    <source>
        <dbReference type="PIRNR" id="PIRNR003128"/>
    </source>
</evidence>
<evidence type="ECO:0000313" key="17">
    <source>
        <dbReference type="EMBL" id="RHG16654.1"/>
    </source>
</evidence>
<dbReference type="Proteomes" id="UP000283992">
    <property type="component" value="Unassembled WGS sequence"/>
</dbReference>
<organism evidence="15 19">
    <name type="scientific">Mediterraneibacter gnavus</name>
    <name type="common">Ruminococcus gnavus</name>
    <dbReference type="NCBI Taxonomy" id="33038"/>
    <lineage>
        <taxon>Bacteria</taxon>
        <taxon>Bacillati</taxon>
        <taxon>Bacillota</taxon>
        <taxon>Clostridia</taxon>
        <taxon>Lachnospirales</taxon>
        <taxon>Lachnospiraceae</taxon>
        <taxon>Mediterraneibacter</taxon>
    </lineage>
</organism>
<reference evidence="13" key="5">
    <citation type="submission" date="2022-12" db="EMBL/GenBank/DDBJ databases">
        <title>Genome of R. gnavus strain RSHDN_120.</title>
        <authorList>
            <person name="Abdugheni R."/>
        </authorList>
    </citation>
    <scope>NUCLEOTIDE SEQUENCE</scope>
    <source>
        <strain evidence="13">RSHDN_120</strain>
    </source>
</reference>
<dbReference type="CDD" id="cd03241">
    <property type="entry name" value="ABC_RecN"/>
    <property type="match status" value="2"/>
</dbReference>
<dbReference type="Proteomes" id="UP001211731">
    <property type="component" value="Unassembled WGS sequence"/>
</dbReference>
<evidence type="ECO:0000313" key="15">
    <source>
        <dbReference type="EMBL" id="PLT52941.1"/>
    </source>
</evidence>
<reference evidence="20 21" key="2">
    <citation type="submission" date="2018-08" db="EMBL/GenBank/DDBJ databases">
        <title>A genome reference for cultivated species of the human gut microbiota.</title>
        <authorList>
            <person name="Zou Y."/>
            <person name="Xue W."/>
            <person name="Luo G."/>
        </authorList>
    </citation>
    <scope>NUCLEOTIDE SEQUENCE [LARGE SCALE GENOMIC DNA]</scope>
    <source>
        <strain evidence="16 22">AF27-4BH</strain>
        <strain evidence="18 20">AM12-54</strain>
        <strain evidence="17 21">AM22-7AC</strain>
    </source>
</reference>
<dbReference type="PANTHER" id="PTHR11059:SF0">
    <property type="entry name" value="DNA REPAIR PROTEIN RECN"/>
    <property type="match status" value="1"/>
</dbReference>
<dbReference type="Proteomes" id="UP000286137">
    <property type="component" value="Unassembled WGS sequence"/>
</dbReference>
<reference evidence="12" key="6">
    <citation type="submission" date="2023-01" db="EMBL/GenBank/DDBJ databases">
        <title>Human gut microbiome strain richness.</title>
        <authorList>
            <person name="Chen-Liaw A."/>
        </authorList>
    </citation>
    <scope>NUCLEOTIDE SEQUENCE</scope>
    <source>
        <strain evidence="12">1001217st1_A9_1001217B_191108</strain>
    </source>
</reference>
<dbReference type="EMBL" id="QRLN01000020">
    <property type="protein sequence ID" value="RHJ09431.1"/>
    <property type="molecule type" value="Genomic_DNA"/>
</dbReference>
<dbReference type="PIRSF" id="PIRSF003128">
    <property type="entry name" value="RecN"/>
    <property type="match status" value="1"/>
</dbReference>
<evidence type="ECO:0000256" key="4">
    <source>
        <dbReference type="ARBA" id="ARBA00022741"/>
    </source>
</evidence>
<keyword evidence="10" id="KW-0175">Coiled coil</keyword>
<dbReference type="EMBL" id="NIHM01000023">
    <property type="protein sequence ID" value="PLT52941.1"/>
    <property type="molecule type" value="Genomic_DNA"/>
</dbReference>